<dbReference type="SUPFAM" id="SSF48371">
    <property type="entry name" value="ARM repeat"/>
    <property type="match status" value="1"/>
</dbReference>
<dbReference type="Pfam" id="PF02259">
    <property type="entry name" value="FAT"/>
    <property type="match status" value="1"/>
</dbReference>
<evidence type="ECO:0008006" key="6">
    <source>
        <dbReference type="Google" id="ProtNLM"/>
    </source>
</evidence>
<dbReference type="Pfam" id="PF00454">
    <property type="entry name" value="PI3_PI4_kinase"/>
    <property type="match status" value="1"/>
</dbReference>
<feature type="region of interest" description="Disordered" evidence="2">
    <location>
        <begin position="2304"/>
        <end position="2369"/>
    </location>
</feature>
<dbReference type="PANTHER" id="PTHR11139:SF1">
    <property type="entry name" value="TRANSFORMATION_TRANSCRIPTION DOMAIN-ASSOCIATED PROTEIN"/>
    <property type="match status" value="1"/>
</dbReference>
<dbReference type="GO" id="GO:0000124">
    <property type="term" value="C:SAGA complex"/>
    <property type="evidence" value="ECO:0007669"/>
    <property type="project" value="TreeGrafter"/>
</dbReference>
<dbReference type="GO" id="GO:0006281">
    <property type="term" value="P:DNA repair"/>
    <property type="evidence" value="ECO:0007669"/>
    <property type="project" value="TreeGrafter"/>
</dbReference>
<feature type="region of interest" description="Disordered" evidence="2">
    <location>
        <begin position="1711"/>
        <end position="1737"/>
    </location>
</feature>
<dbReference type="InterPro" id="IPR003151">
    <property type="entry name" value="PIK-rel_kinase_FAT"/>
</dbReference>
<dbReference type="GO" id="GO:0035267">
    <property type="term" value="C:NuA4 histone acetyltransferase complex"/>
    <property type="evidence" value="ECO:0007669"/>
    <property type="project" value="TreeGrafter"/>
</dbReference>
<dbReference type="InterPro" id="IPR046805">
    <property type="entry name" value="Tra1_ring"/>
</dbReference>
<organism evidence="5">
    <name type="scientific">Prasinoderma coloniale</name>
    <dbReference type="NCBI Taxonomy" id="156133"/>
    <lineage>
        <taxon>Eukaryota</taxon>
        <taxon>Viridiplantae</taxon>
        <taxon>Prasinodermophyta</taxon>
        <taxon>Prasinodermophyceae</taxon>
        <taxon>Prasinodermales</taxon>
        <taxon>Prasinodermaceae</taxon>
        <taxon>Prasinoderma</taxon>
    </lineage>
</organism>
<dbReference type="SMART" id="SM00146">
    <property type="entry name" value="PI3Kc"/>
    <property type="match status" value="1"/>
</dbReference>
<name>A0A7R9Y5B7_9VIRI</name>
<dbReference type="Pfam" id="PF20206">
    <property type="entry name" value="Tra1_ring"/>
    <property type="match status" value="1"/>
</dbReference>
<comment type="similarity">
    <text evidence="1">Belongs to the PI3/PI4-kinase family. TRA1 subfamily.</text>
</comment>
<dbReference type="Pfam" id="PF20175">
    <property type="entry name" value="Tra1_central"/>
    <property type="match status" value="1"/>
</dbReference>
<feature type="region of interest" description="Disordered" evidence="2">
    <location>
        <begin position="1637"/>
        <end position="1683"/>
    </location>
</feature>
<feature type="compositionally biased region" description="Basic and acidic residues" evidence="2">
    <location>
        <begin position="2174"/>
        <end position="2183"/>
    </location>
</feature>
<dbReference type="InterPro" id="IPR046807">
    <property type="entry name" value="Tra1_central"/>
</dbReference>
<dbReference type="InterPro" id="IPR014009">
    <property type="entry name" value="PIK_FAT"/>
</dbReference>
<protein>
    <recommendedName>
        <fullName evidence="6">Non-specific serine/threonine protein kinase</fullName>
    </recommendedName>
</protein>
<reference evidence="5" key="1">
    <citation type="submission" date="2021-01" db="EMBL/GenBank/DDBJ databases">
        <authorList>
            <person name="Corre E."/>
            <person name="Pelletier E."/>
            <person name="Niang G."/>
            <person name="Scheremetjew M."/>
            <person name="Finn R."/>
            <person name="Kale V."/>
            <person name="Holt S."/>
            <person name="Cochrane G."/>
            <person name="Meng A."/>
            <person name="Brown T."/>
            <person name="Cohen L."/>
        </authorList>
    </citation>
    <scope>NUCLEOTIDE SEQUENCE</scope>
    <source>
        <strain evidence="5">CCMP1413</strain>
    </source>
</reference>
<feature type="region of interest" description="Disordered" evidence="2">
    <location>
        <begin position="1213"/>
        <end position="1246"/>
    </location>
</feature>
<dbReference type="GO" id="GO:0006355">
    <property type="term" value="P:regulation of DNA-templated transcription"/>
    <property type="evidence" value="ECO:0007669"/>
    <property type="project" value="TreeGrafter"/>
</dbReference>
<feature type="compositionally biased region" description="Low complexity" evidence="2">
    <location>
        <begin position="1711"/>
        <end position="1729"/>
    </location>
</feature>
<dbReference type="PROSITE" id="PS51189">
    <property type="entry name" value="FAT"/>
    <property type="match status" value="1"/>
</dbReference>
<feature type="compositionally biased region" description="Basic and acidic residues" evidence="2">
    <location>
        <begin position="718"/>
        <end position="749"/>
    </location>
</feature>
<feature type="compositionally biased region" description="Low complexity" evidence="2">
    <location>
        <begin position="2360"/>
        <end position="2369"/>
    </location>
</feature>
<dbReference type="SUPFAM" id="SSF56112">
    <property type="entry name" value="Protein kinase-like (PK-like)"/>
    <property type="match status" value="1"/>
</dbReference>
<dbReference type="PROSITE" id="PS50290">
    <property type="entry name" value="PI3_4_KINASE_3"/>
    <property type="match status" value="1"/>
</dbReference>
<evidence type="ECO:0000259" key="4">
    <source>
        <dbReference type="PROSITE" id="PS51189"/>
    </source>
</evidence>
<evidence type="ECO:0000256" key="2">
    <source>
        <dbReference type="SAM" id="MobiDB-lite"/>
    </source>
</evidence>
<dbReference type="EMBL" id="HBDZ01011585">
    <property type="protein sequence ID" value="CAD8244869.1"/>
    <property type="molecule type" value="Transcribed_RNA"/>
</dbReference>
<feature type="compositionally biased region" description="Basic and acidic residues" evidence="2">
    <location>
        <begin position="2345"/>
        <end position="2358"/>
    </location>
</feature>
<gene>
    <name evidence="5" type="ORF">PCOL08062_LOCUS8850</name>
</gene>
<dbReference type="GO" id="GO:0005634">
    <property type="term" value="C:nucleus"/>
    <property type="evidence" value="ECO:0007669"/>
    <property type="project" value="TreeGrafter"/>
</dbReference>
<dbReference type="InterPro" id="IPR036940">
    <property type="entry name" value="PI3/4_kinase_cat_sf"/>
</dbReference>
<proteinExistence type="inferred from homology"/>
<sequence>MSNDEVRIATGMLKHGVPCLSLFPPTDKEIFEHFAAMFTVLEPHNFRDIFSMHFDVLFQGMIENHALGTVPAALVAHPQTGRPFADVLGGYLASPKRLEILADPESAAARLSLKLISLLCSLVASMPNDADRLSRPHVGPLVMRLRKAIENGEPLGAFLDATRKLFRALAQTRSEVLYAEFVPLLPGTLQAVVSLLDSPAGLAHRAYVVETCLNMPARLASLMPHLSMLVRPVLLAIEKDESIAWSPPAELTQLGLRVCESWIDKLSPDFLEDELGALAPRVVGALWSLVRPPPFQFGAKALQLLGKLGGRSSRMIDESAGVQCKEYPEHGFRVLLTFAPSTPFLVPLDKVIAFVRRACIINTEPAARKASLRVLHACASAALGMRGKATAAKDLADALLGCKDAEGAGAQAAAAGQAAHAAAAGGARTRMQLLAESQVVCQILTTCISAAALPGMEDSAKPFNNAISTHLAMLSAGGYVKTCATQELEVEAAYATAAETANAADATNAAAAAGGSAATAAAGAAAGAGASADGMSSLPALPAAQTSLRELDPLIVLEAILEAAATPVTGYVDAAADAFERFTGALVLLWKGACERSSSDDPEVACGGAKAKGNIKEAIAAVVARLSHACYEEGWARRVASTRLLGMAILCLRDLDLLSLELAVPAIHAYLHVLSFCKMPAPMELIKAARKNLQGLMAAAFPARIVPAATEPAAVEASGDKQPEAKAGDGKEKDKKKDGSDEDKEKDGSDDAQTEGEAGGSDAPAALSEEAQKYLAELCKAMAVKLLTPATVPACRDACIEGLQHAARVRDVSVKELMEPYLEDQLKQVLARPFSSRPLAEQAGLADTLTFCMEQTPPLVAIDEKVVPILCEALITADQEMLATGGKNTRATPALEAVSLAAVRMLAASLALDSLTMTIPQALMPAPVPANPGAQPPPAPAPVELRSKAVSVFFLCLIRGRDDVAAPAKKGIQTALDRKNLPKELLQSSLRPILLNLATYRTLNLPLLNGLADLLSLLSAWFNKSLGEKLLEHLERWMYPERLAADQTAWKPGEDAKVAAAIIELFHLLPDVAQEFLPRLVPLVDGLERALPAVDLPSEVCSILEAPLSKYLCKYSSQSVDYFLDKLSDPQQYRRLVSVIAKPEGKELLEELLKSADKVLAVTFGQRQEPSGSVAGSTVVATTTNTGPTGDIITVVTTTEAGGQPTVANAGAGATAQGAAADAGNKEQGTAQPMDTDAPAPGSMGGAGALTALTSAHPARFEGIGLIAELVRLSPRWLLENPRLFDAVCAAWADPSRRERIKDEERLPEHQVHESERLLHCLVACVREDRTRNRLLFKLLSALTVSSRVDYTFVRELFSEDVAKKYSAAEQRAVLTEFLAIFKERALPQSELVLGLQHIVLPIIEAITGEGSENRASEVVDAEIVSGIVSTLLDPAEDVSAHYSESLRVELLQLATELIRKMPNELTPHRKELIKFGWNHLKRDGCSSKQWAFVNVCHFLEVYQAPEKIILQVFVALLRACQPEGRALVRKALDVLAPALPRRLSSGEHRFPIWIRYTKKILVEESHSMPHLIHIWQLVVRHPDLFYESRAQFVPQIINTLSRLGLPTNAPPENRRLALDLVTLVIDWEVKRKRLAASVGSAEGGAGDSATGSKRQREDGPAAADAEPDAKKTKDAAASGGQAGAEAAGTAAASAGDGAEGGAAMEVDAAGGAAAADGKQAQQQPQQQKQKQRKLSDWSLNAAMEELVMSFLTRMMFAAAEAKGKDREVTALYPHALAIFQRVVKMWPATSIRLNYLDKHFQHQNVPTSVLLAVLHVYNAALETQGSAFLLAQSSSGTHTNLQQIGNVLQRCFQVCDPVLHGPLASVCASVSCVPPQTGLDTLQQKLEEFTVQHLLSGSEASARQAQAQAQGNPLPPPPTEHCAGTKQAICASQILIALMEEVSKRGLLPDVNKRVDGVALGGGGGAVGNPAMSMSIAAPLTPLSQRVGRLMAAALKLLHRYGKERLWRLKFDAHTAAAQLNAPPSIAALDNVRRLLLLLCEQMPRYPALKKGFLQALVLLIQTGDTDPNALMAVLAVLRQWLRTGGKIGSPGALQTNEVVLFLQRLASIDRADTENVARREAQRGKDQSRLRAWKDEFLRLLEDLACAPDPSSAAVQVDAGSNGPPTSAKAGTEADAKGDAKADVKAGAKQGVKADDGVGTVPADLRRDAFDKVERAFMIGLRANDPEVRRKFFERYHAAIDTQLYARLLAIVGQQEWEAVSSTFWLTQAVRLLLAILKKKEPITLAPNSAAMPAIGVAAAGAEAPQAQERQPPAGAGSAAAKEDTQGGKPEGMDVDAAPKSSGPDHEGAEEGKGDDQSGGAPAESAASPLEELFEQHSAWLSSLSSLCVEDLIEPLEEIAHSDAQLSCSLWVIFFPITWAALDKQNQVQVVKPMIALLSKECHLRQAQQRPNVMQALLESISLSLPQPKVPSELIRFIGRTYNTWHVAIPMLESHVNLFPQDTRCFDALADLYRLLGEHDMIAGLWRKRCNAKETASGLALMQHGMYARAQDVFSNCLTQVYDGNFQEAMKKAEICLWEDSWVQCARQLNQWDQVAEFARVIDHSEMQLESLWKLGDWQQLRESVFPKAQCEETPALKCVTARAALQAGSVEAGDTAVRQGVLLALHRWWALPPVGVQAHADLLFRFQQLVELQESARVLVEIGHASRSQQHACTELKDILETWRLRLPNEWDSVERWSEMVHWRSHMHNVVINAFKDFHAVNPPLHQLGFRDKAWSVNRLAHIARKHGMSRVCVSVLNKMYGFATMEVQEAFVKICEQAKAHLGPPAELKQGMNLLNTTNLEYFPGQHKAEIFRLRGEMLQAQGDNEGARQAFSTAVSIFKRLPKGWHSWAVHCDKMSSEANAGSASGWLEHAVAAYAQAARAGSSKQRAAATRLMSMVALDACAGGSNLAANALSGYLDIIPLHVWLPWIPQLLVGLQRAEEGVARNILGRLAVAYPQALYCALRTSLLERQPMARSAQMAQQGKPASQHVVAQARAFDAAKECMERLRQQHGALSLELEAVLTELGSKFNPRPEERLLGIIDAFLLRCFKHQASSNSPPPPNFAKELGVLGRSCFSDEACQRHASFAKRYKECFEADFTTADKFASTLGGLQRRLKRWRSVLRQDVRARIPTSLRLEVESPVLAAYRARDLEMPGQYLDPSGSDVDVSLTAKLSHFAADVPIVRRRDASHRRVGLVGVDGRVAHFIVQTSVKTSERGDERALQLLRAVNRLLLKHPECRRRRLALRLPVVVPVWPQVRMVEDDADTVSLGEVYNLHCARYGRDPDQPVVYFKDVVSQAASSARGDAAAAAPALMAARKQAYQDISSKLISENLLNQYVYKTIPNGTHLWIFKRHFTSQLALWSLLGSALRVGGRTPARMLFSRRGGSFMHADFRVELDRSCNLEQPEAVPFRLTRNLQSFATPFGVEGLLVASMAASAQAVLGDPRKSQLRDFLALYFRDEVVTWDGRVQQAVAAATAAGQGPPNPTPPLEPGFVRERSLALASSVAGSLAKCVPSRSSGAGPPAGGAKRGQLSVPPVHAGVAELVAAAINPANIVSMDAVWHPWM</sequence>
<evidence type="ECO:0000256" key="1">
    <source>
        <dbReference type="ARBA" id="ARBA00007234"/>
    </source>
</evidence>
<dbReference type="CDD" id="cd05163">
    <property type="entry name" value="PIKK_TRRAP"/>
    <property type="match status" value="1"/>
</dbReference>
<feature type="compositionally biased region" description="Low complexity" evidence="2">
    <location>
        <begin position="2304"/>
        <end position="2319"/>
    </location>
</feature>
<evidence type="ECO:0000313" key="5">
    <source>
        <dbReference type="EMBL" id="CAD8244869.1"/>
    </source>
</evidence>
<dbReference type="InterPro" id="IPR000403">
    <property type="entry name" value="PI3/4_kinase_cat_dom"/>
</dbReference>
<feature type="region of interest" description="Disordered" evidence="2">
    <location>
        <begin position="712"/>
        <end position="764"/>
    </location>
</feature>
<dbReference type="InterPro" id="IPR050517">
    <property type="entry name" value="DDR_Repair_Kinase"/>
</dbReference>
<dbReference type="InterPro" id="IPR016024">
    <property type="entry name" value="ARM-type_fold"/>
</dbReference>
<evidence type="ECO:0000259" key="3">
    <source>
        <dbReference type="PROSITE" id="PS50290"/>
    </source>
</evidence>
<feature type="compositionally biased region" description="Low complexity" evidence="2">
    <location>
        <begin position="1213"/>
        <end position="1223"/>
    </location>
</feature>
<feature type="region of interest" description="Disordered" evidence="2">
    <location>
        <begin position="1903"/>
        <end position="1923"/>
    </location>
</feature>
<dbReference type="PANTHER" id="PTHR11139">
    <property type="entry name" value="ATAXIA TELANGIECTASIA MUTATED ATM -RELATED"/>
    <property type="match status" value="1"/>
</dbReference>
<accession>A0A7R9Y5B7</accession>
<dbReference type="Gene3D" id="1.10.1070.11">
    <property type="entry name" value="Phosphatidylinositol 3-/4-kinase, catalytic domain"/>
    <property type="match status" value="1"/>
</dbReference>
<feature type="domain" description="FAT" evidence="4">
    <location>
        <begin position="2476"/>
        <end position="3014"/>
    </location>
</feature>
<feature type="region of interest" description="Disordered" evidence="2">
    <location>
        <begin position="2154"/>
        <end position="2183"/>
    </location>
</feature>
<dbReference type="InterPro" id="IPR011009">
    <property type="entry name" value="Kinase-like_dom_sf"/>
</dbReference>
<feature type="domain" description="PI3K/PI4K catalytic" evidence="3">
    <location>
        <begin position="3221"/>
        <end position="3553"/>
    </location>
</feature>